<evidence type="ECO:0000256" key="3">
    <source>
        <dbReference type="ARBA" id="ARBA00022837"/>
    </source>
</evidence>
<evidence type="ECO:0000259" key="6">
    <source>
        <dbReference type="Pfam" id="PF17517"/>
    </source>
</evidence>
<reference evidence="7" key="1">
    <citation type="submission" date="2017-05" db="UniProtKB">
        <authorList>
            <consortium name="EnsemblMetazoa"/>
        </authorList>
    </citation>
    <scope>IDENTIFICATION</scope>
</reference>
<evidence type="ECO:0000259" key="5">
    <source>
        <dbReference type="Pfam" id="PF03160"/>
    </source>
</evidence>
<feature type="domain" description="Calx-beta" evidence="5">
    <location>
        <begin position="288"/>
        <end position="383"/>
    </location>
</feature>
<dbReference type="Pfam" id="PF17517">
    <property type="entry name" value="IgGFc_binding"/>
    <property type="match status" value="1"/>
</dbReference>
<keyword evidence="4" id="KW-0472">Membrane</keyword>
<dbReference type="OrthoDB" id="3438930at2759"/>
<dbReference type="GO" id="GO:0016020">
    <property type="term" value="C:membrane"/>
    <property type="evidence" value="ECO:0007669"/>
    <property type="project" value="InterPro"/>
</dbReference>
<dbReference type="InterPro" id="IPR003644">
    <property type="entry name" value="Calx_beta"/>
</dbReference>
<evidence type="ECO:0008006" key="8">
    <source>
        <dbReference type="Google" id="ProtNLM"/>
    </source>
</evidence>
<evidence type="ECO:0000313" key="7">
    <source>
        <dbReference type="EnsemblMetazoa" id="Aqu2.1.25242_001"/>
    </source>
</evidence>
<accession>A0A1X7UCQ1</accession>
<organism evidence="7">
    <name type="scientific">Amphimedon queenslandica</name>
    <name type="common">Sponge</name>
    <dbReference type="NCBI Taxonomy" id="400682"/>
    <lineage>
        <taxon>Eukaryota</taxon>
        <taxon>Metazoa</taxon>
        <taxon>Porifera</taxon>
        <taxon>Demospongiae</taxon>
        <taxon>Heteroscleromorpha</taxon>
        <taxon>Haplosclerida</taxon>
        <taxon>Niphatidae</taxon>
        <taxon>Amphimedon</taxon>
    </lineage>
</organism>
<feature type="domain" description="IgGFc-binding protein N-terminal" evidence="6">
    <location>
        <begin position="11"/>
        <end position="232"/>
    </location>
</feature>
<proteinExistence type="predicted"/>
<dbReference type="SUPFAM" id="SSF141072">
    <property type="entry name" value="CalX-like"/>
    <property type="match status" value="1"/>
</dbReference>
<keyword evidence="4" id="KW-1133">Transmembrane helix</keyword>
<dbReference type="Gene3D" id="2.60.40.2030">
    <property type="match status" value="1"/>
</dbReference>
<name>A0A1X7UCQ1_AMPQE</name>
<dbReference type="eggNOG" id="KOG1216">
    <property type="taxonomic scope" value="Eukaryota"/>
</dbReference>
<keyword evidence="4" id="KW-0812">Transmembrane</keyword>
<dbReference type="InterPro" id="IPR038081">
    <property type="entry name" value="CalX-like_sf"/>
</dbReference>
<evidence type="ECO:0000256" key="4">
    <source>
        <dbReference type="SAM" id="Phobius"/>
    </source>
</evidence>
<dbReference type="PANTHER" id="PTHR46534:SF1">
    <property type="entry name" value="IGGFC-BINDING PROTEIN N-TERMINAL DOMAIN-CONTAINING PROTEIN"/>
    <property type="match status" value="1"/>
</dbReference>
<dbReference type="AlphaFoldDB" id="A0A1X7UCQ1"/>
<dbReference type="InParanoid" id="A0A1X7UCQ1"/>
<keyword evidence="1" id="KW-0732">Signal</keyword>
<evidence type="ECO:0000256" key="1">
    <source>
        <dbReference type="ARBA" id="ARBA00022729"/>
    </source>
</evidence>
<dbReference type="GO" id="GO:0007154">
    <property type="term" value="P:cell communication"/>
    <property type="evidence" value="ECO:0007669"/>
    <property type="project" value="InterPro"/>
</dbReference>
<sequence>MSANPQSPYSTNKTYQAGENNTFVMHAGETIKIIQAFADISGTKIISDAPLTVISGHTAAEIPFGIDDSDPITTQVPPTITWGKDFLLSPYHNRNTISQFYKIIAHRDGTNIQRKCGTGPTVNATLSSGQVYQFNTSNTFYCSLVASRPIYVAHIGASRYFNGFTYGDSTLNTVPPINQYLHSIGCTSLFTVTVMSSVSLLVPNDQFFTNTLTINSIFYQVDSWNSTIYFPNETIAGYGLYTSISGTRIFTHPNSSGGLFLSVYGWYGNRAYAFSCGIGLNPINELSEVSFAQELFFAREGENYLVISLNRSVNVEEEVSVRVSVTPQQVDYTSENGDIHLLTNEVVTFRYGETLHNVTIAIIDDLYAEPTEYFSVALEAVGQDAQYCLFNCRLTEMTLAVSNYHGIMQSGEISTVQLQVESFSGEALNVTRFDFYNYSESYSATLNLSRFPFSDNILIGRLAIRISNINVTIEPSIITVSYNPQSSYAATTTPVIGMASSETVYITSTPTIPSQSCTPTVYTSTLTKSVTGSCSCTAITNTSPSLIFSKVTVTVENSASCSSVVPTTQPNQSSLNSSVVVGGVMGYVIFLILGVVGTVGGFFWGKSTRQTIASNNGPVIISNYKSHGNAIEPKSKNQTLPLPMLPRPQGCQINDNGEAINDEIYTEMDNFQEEKKYENPEEITDTYI</sequence>
<keyword evidence="2" id="KW-0677">Repeat</keyword>
<dbReference type="EnsemblMetazoa" id="Aqu2.1.25242_001">
    <property type="protein sequence ID" value="Aqu2.1.25242_001"/>
    <property type="gene ID" value="Aqu2.1.25242"/>
</dbReference>
<dbReference type="InterPro" id="IPR035234">
    <property type="entry name" value="IgGFc-bd_N"/>
</dbReference>
<dbReference type="Pfam" id="PF03160">
    <property type="entry name" value="Calx-beta"/>
    <property type="match status" value="1"/>
</dbReference>
<feature type="transmembrane region" description="Helical" evidence="4">
    <location>
        <begin position="579"/>
        <end position="604"/>
    </location>
</feature>
<dbReference type="PANTHER" id="PTHR46534">
    <property type="entry name" value="IGGFC_BINDING DOMAIN-CONTAINING PROTEIN"/>
    <property type="match status" value="1"/>
</dbReference>
<protein>
    <recommendedName>
        <fullName evidence="8">Calx-beta domain-containing protein</fullName>
    </recommendedName>
</protein>
<evidence type="ECO:0000256" key="2">
    <source>
        <dbReference type="ARBA" id="ARBA00022737"/>
    </source>
</evidence>
<keyword evidence="3" id="KW-0106">Calcium</keyword>